<dbReference type="SUPFAM" id="SSF161111">
    <property type="entry name" value="Cation efflux protein transmembrane domain-like"/>
    <property type="match status" value="1"/>
</dbReference>
<dbReference type="GO" id="GO:0016020">
    <property type="term" value="C:membrane"/>
    <property type="evidence" value="ECO:0007669"/>
    <property type="project" value="UniProtKB-SubCell"/>
</dbReference>
<feature type="transmembrane region" description="Helical" evidence="5">
    <location>
        <begin position="6"/>
        <end position="27"/>
    </location>
</feature>
<evidence type="ECO:0000256" key="5">
    <source>
        <dbReference type="SAM" id="Phobius"/>
    </source>
</evidence>
<feature type="domain" description="Cation efflux protein transmembrane" evidence="6">
    <location>
        <begin position="9"/>
        <end position="97"/>
    </location>
</feature>
<evidence type="ECO:0000256" key="4">
    <source>
        <dbReference type="ARBA" id="ARBA00023136"/>
    </source>
</evidence>
<dbReference type="Gene3D" id="1.20.1510.10">
    <property type="entry name" value="Cation efflux protein transmembrane domain"/>
    <property type="match status" value="1"/>
</dbReference>
<reference evidence="7 8" key="1">
    <citation type="submission" date="2020-08" db="EMBL/GenBank/DDBJ databases">
        <title>Genomic Encyclopedia of Type Strains, Phase IV (KMG-IV): sequencing the most valuable type-strain genomes for metagenomic binning, comparative biology and taxonomic classification.</title>
        <authorList>
            <person name="Goeker M."/>
        </authorList>
    </citation>
    <scope>NUCLEOTIDE SEQUENCE [LARGE SCALE GENOMIC DNA]</scope>
    <source>
        <strain evidence="7 8">DSM 102850</strain>
    </source>
</reference>
<evidence type="ECO:0000259" key="6">
    <source>
        <dbReference type="Pfam" id="PF01545"/>
    </source>
</evidence>
<sequence>MLAAFVNSFALFAISGLLVTIAPFWVLSRRKGQKLNVRAAAVHVLSDLPGSVGTIGASLVIMPTRWIPIDPILSVFVTTLILRAVCLVTKERASILIESAPKVCRLRRSVRYSSRTCQG</sequence>
<dbReference type="RefSeq" id="WP_183817386.1">
    <property type="nucleotide sequence ID" value="NZ_JACHOB010000003.1"/>
</dbReference>
<dbReference type="AlphaFoldDB" id="A0A840I4K9"/>
<keyword evidence="4 5" id="KW-0472">Membrane</keyword>
<evidence type="ECO:0000313" key="8">
    <source>
        <dbReference type="Proteomes" id="UP000563524"/>
    </source>
</evidence>
<dbReference type="InterPro" id="IPR058533">
    <property type="entry name" value="Cation_efflux_TM"/>
</dbReference>
<evidence type="ECO:0000256" key="1">
    <source>
        <dbReference type="ARBA" id="ARBA00004141"/>
    </source>
</evidence>
<dbReference type="Proteomes" id="UP000563524">
    <property type="component" value="Unassembled WGS sequence"/>
</dbReference>
<feature type="transmembrane region" description="Helical" evidence="5">
    <location>
        <begin position="39"/>
        <end position="61"/>
    </location>
</feature>
<comment type="caution">
    <text evidence="7">The sequence shown here is derived from an EMBL/GenBank/DDBJ whole genome shotgun (WGS) entry which is preliminary data.</text>
</comment>
<keyword evidence="2 5" id="KW-0812">Transmembrane</keyword>
<gene>
    <name evidence="7" type="ORF">GGQ59_001633</name>
</gene>
<feature type="transmembrane region" description="Helical" evidence="5">
    <location>
        <begin position="67"/>
        <end position="88"/>
    </location>
</feature>
<keyword evidence="8" id="KW-1185">Reference proteome</keyword>
<accession>A0A840I4K9</accession>
<evidence type="ECO:0000256" key="2">
    <source>
        <dbReference type="ARBA" id="ARBA00022692"/>
    </source>
</evidence>
<evidence type="ECO:0000313" key="7">
    <source>
        <dbReference type="EMBL" id="MBB4659108.1"/>
    </source>
</evidence>
<dbReference type="EMBL" id="JACHOB010000003">
    <property type="protein sequence ID" value="MBB4659108.1"/>
    <property type="molecule type" value="Genomic_DNA"/>
</dbReference>
<name>A0A840I4K9_9PROT</name>
<dbReference type="GO" id="GO:0008324">
    <property type="term" value="F:monoatomic cation transmembrane transporter activity"/>
    <property type="evidence" value="ECO:0007669"/>
    <property type="project" value="InterPro"/>
</dbReference>
<keyword evidence="3 5" id="KW-1133">Transmembrane helix</keyword>
<organism evidence="7 8">
    <name type="scientific">Parvularcula dongshanensis</name>
    <dbReference type="NCBI Taxonomy" id="1173995"/>
    <lineage>
        <taxon>Bacteria</taxon>
        <taxon>Pseudomonadati</taxon>
        <taxon>Pseudomonadota</taxon>
        <taxon>Alphaproteobacteria</taxon>
        <taxon>Parvularculales</taxon>
        <taxon>Parvularculaceae</taxon>
        <taxon>Parvularcula</taxon>
    </lineage>
</organism>
<proteinExistence type="predicted"/>
<dbReference type="InterPro" id="IPR027469">
    <property type="entry name" value="Cation_efflux_TMD_sf"/>
</dbReference>
<dbReference type="Pfam" id="PF01545">
    <property type="entry name" value="Cation_efflux"/>
    <property type="match status" value="1"/>
</dbReference>
<comment type="subcellular location">
    <subcellularLocation>
        <location evidence="1">Membrane</location>
        <topology evidence="1">Multi-pass membrane protein</topology>
    </subcellularLocation>
</comment>
<evidence type="ECO:0000256" key="3">
    <source>
        <dbReference type="ARBA" id="ARBA00022989"/>
    </source>
</evidence>
<protein>
    <submittedName>
        <fullName evidence="7">Co/Zn/Cd efflux system component</fullName>
    </submittedName>
</protein>